<accession>A0A0B6TN90</accession>
<dbReference type="HOGENOM" id="CLU_191180_2_2_11"/>
<protein>
    <recommendedName>
        <fullName evidence="4">SPOR domain-containing protein</fullName>
    </recommendedName>
</protein>
<dbReference type="RefSeq" id="WP_042621820.1">
    <property type="nucleotide sequence ID" value="NZ_CP007790.1"/>
</dbReference>
<dbReference type="Proteomes" id="UP000031928">
    <property type="component" value="Chromosome"/>
</dbReference>
<keyword evidence="3" id="KW-1185">Reference proteome</keyword>
<evidence type="ECO:0000256" key="1">
    <source>
        <dbReference type="SAM" id="MobiDB-lite"/>
    </source>
</evidence>
<dbReference type="KEGG" id="cmq:B840_08725"/>
<feature type="region of interest" description="Disordered" evidence="1">
    <location>
        <begin position="48"/>
        <end position="73"/>
    </location>
</feature>
<proteinExistence type="predicted"/>
<dbReference type="EMBL" id="CP007790">
    <property type="protein sequence ID" value="AJK69343.1"/>
    <property type="molecule type" value="Genomic_DNA"/>
</dbReference>
<dbReference type="OrthoDB" id="3268477at2"/>
<organism evidence="2 3">
    <name type="scientific">Corynebacterium marinum DSM 44953</name>
    <dbReference type="NCBI Taxonomy" id="1224162"/>
    <lineage>
        <taxon>Bacteria</taxon>
        <taxon>Bacillati</taxon>
        <taxon>Actinomycetota</taxon>
        <taxon>Actinomycetes</taxon>
        <taxon>Mycobacteriales</taxon>
        <taxon>Corynebacteriaceae</taxon>
        <taxon>Corynebacterium</taxon>
    </lineage>
</organism>
<feature type="compositionally biased region" description="Basic and acidic residues" evidence="1">
    <location>
        <begin position="1"/>
        <end position="14"/>
    </location>
</feature>
<feature type="region of interest" description="Disordered" evidence="1">
    <location>
        <begin position="1"/>
        <end position="31"/>
    </location>
</feature>
<gene>
    <name evidence="2" type="ORF">B840_08725</name>
</gene>
<name>A0A0B6TN90_9CORY</name>
<evidence type="ECO:0000313" key="2">
    <source>
        <dbReference type="EMBL" id="AJK69343.1"/>
    </source>
</evidence>
<reference evidence="2 3" key="1">
    <citation type="submission" date="2014-05" db="EMBL/GenBank/DDBJ databases">
        <title>Complete genome sequence of Corynebacterium marinum DSM 44953.</title>
        <authorList>
            <person name="Schaffert L."/>
            <person name="Albersmeier A."/>
            <person name="Kalinowski J."/>
            <person name="Ruckert C."/>
        </authorList>
    </citation>
    <scope>NUCLEOTIDE SEQUENCE [LARGE SCALE GENOMIC DNA]</scope>
    <source>
        <strain evidence="2 3">DSM 44953</strain>
    </source>
</reference>
<evidence type="ECO:0000313" key="3">
    <source>
        <dbReference type="Proteomes" id="UP000031928"/>
    </source>
</evidence>
<evidence type="ECO:0008006" key="4">
    <source>
        <dbReference type="Google" id="ProtNLM"/>
    </source>
</evidence>
<dbReference type="AlphaFoldDB" id="A0A0B6TN90"/>
<sequence length="73" mass="8127">MTPEDEKWYFDPKTGRVTQGKEGAWDDRMGPYDTREEAAHALETAAARRAAADAEDAAEDDWGKPAAWDPTTK</sequence>